<dbReference type="SUPFAM" id="SSF46565">
    <property type="entry name" value="Chaperone J-domain"/>
    <property type="match status" value="1"/>
</dbReference>
<dbReference type="GO" id="GO:0051082">
    <property type="term" value="F:unfolded protein binding"/>
    <property type="evidence" value="ECO:0007669"/>
    <property type="project" value="InterPro"/>
</dbReference>
<dbReference type="CDD" id="cd06257">
    <property type="entry name" value="DnaJ"/>
    <property type="match status" value="1"/>
</dbReference>
<evidence type="ECO:0000313" key="3">
    <source>
        <dbReference type="EMBL" id="SAM03009.1"/>
    </source>
</evidence>
<dbReference type="STRING" id="4829.A0A163MAU5"/>
<dbReference type="PRINTS" id="PR00625">
    <property type="entry name" value="JDOMAIN"/>
</dbReference>
<dbReference type="SMART" id="SM00271">
    <property type="entry name" value="DnaJ"/>
    <property type="match status" value="1"/>
</dbReference>
<feature type="region of interest" description="Disordered" evidence="1">
    <location>
        <begin position="166"/>
        <end position="193"/>
    </location>
</feature>
<evidence type="ECO:0000256" key="1">
    <source>
        <dbReference type="SAM" id="MobiDB-lite"/>
    </source>
</evidence>
<dbReference type="InParanoid" id="A0A163MAU5"/>
<dbReference type="Pfam" id="PF00226">
    <property type="entry name" value="DnaJ"/>
    <property type="match status" value="1"/>
</dbReference>
<dbReference type="InterPro" id="IPR036869">
    <property type="entry name" value="J_dom_sf"/>
</dbReference>
<proteinExistence type="predicted"/>
<evidence type="ECO:0000313" key="4">
    <source>
        <dbReference type="Proteomes" id="UP000078561"/>
    </source>
</evidence>
<dbReference type="PANTHER" id="PTHR45168">
    <property type="entry name" value="DNAJ HOMOLOG SUBFAMILY B MEMBER 2"/>
    <property type="match status" value="1"/>
</dbReference>
<feature type="compositionally biased region" description="Low complexity" evidence="1">
    <location>
        <begin position="171"/>
        <end position="180"/>
    </location>
</feature>
<evidence type="ECO:0000259" key="2">
    <source>
        <dbReference type="PROSITE" id="PS50076"/>
    </source>
</evidence>
<protein>
    <recommendedName>
        <fullName evidence="2">J domain-containing protein</fullName>
    </recommendedName>
</protein>
<keyword evidence="4" id="KW-1185">Reference proteome</keyword>
<feature type="domain" description="J" evidence="2">
    <location>
        <begin position="4"/>
        <end position="68"/>
    </location>
</feature>
<feature type="compositionally biased region" description="Low complexity" evidence="1">
    <location>
        <begin position="261"/>
        <end position="273"/>
    </location>
</feature>
<dbReference type="PROSITE" id="PS00636">
    <property type="entry name" value="DNAJ_1"/>
    <property type="match status" value="1"/>
</dbReference>
<dbReference type="OMA" id="APRHFPW"/>
<dbReference type="InterPro" id="IPR018253">
    <property type="entry name" value="DnaJ_domain_CS"/>
</dbReference>
<dbReference type="InterPro" id="IPR001623">
    <property type="entry name" value="DnaJ_domain"/>
</dbReference>
<dbReference type="InterPro" id="IPR043183">
    <property type="entry name" value="DNJB2/6-like"/>
</dbReference>
<dbReference type="AlphaFoldDB" id="A0A163MAU5"/>
<dbReference type="PANTHER" id="PTHR45168:SF3">
    <property type="entry name" value="DNAJ HEAT SHOCK PROTEIN FAMILY (HSP40) MEMBER B2"/>
    <property type="match status" value="1"/>
</dbReference>
<name>A0A163MAU5_ABSGL</name>
<dbReference type="Gene3D" id="1.10.287.110">
    <property type="entry name" value="DnaJ domain"/>
    <property type="match status" value="1"/>
</dbReference>
<accession>A0A163MAU5</accession>
<dbReference type="Proteomes" id="UP000078561">
    <property type="component" value="Unassembled WGS sequence"/>
</dbReference>
<dbReference type="EMBL" id="LT554031">
    <property type="protein sequence ID" value="SAM03009.1"/>
    <property type="molecule type" value="Genomic_DNA"/>
</dbReference>
<reference evidence="3" key="1">
    <citation type="submission" date="2016-04" db="EMBL/GenBank/DDBJ databases">
        <authorList>
            <person name="Evans L.H."/>
            <person name="Alamgir A."/>
            <person name="Owens N."/>
            <person name="Weber N.D."/>
            <person name="Virtaneva K."/>
            <person name="Barbian K."/>
            <person name="Babar A."/>
            <person name="Rosenke K."/>
        </authorList>
    </citation>
    <scope>NUCLEOTIDE SEQUENCE [LARGE SCALE GENOMIC DNA]</scope>
    <source>
        <strain evidence="3">CBS 101.48</strain>
    </source>
</reference>
<dbReference type="OrthoDB" id="10250354at2759"/>
<dbReference type="GO" id="GO:0030544">
    <property type="term" value="F:Hsp70 protein binding"/>
    <property type="evidence" value="ECO:0007669"/>
    <property type="project" value="InterPro"/>
</dbReference>
<gene>
    <name evidence="3" type="primary">ABSGL_08826.1 scaffold 10450</name>
</gene>
<organism evidence="3">
    <name type="scientific">Absidia glauca</name>
    <name type="common">Pin mould</name>
    <dbReference type="NCBI Taxonomy" id="4829"/>
    <lineage>
        <taxon>Eukaryota</taxon>
        <taxon>Fungi</taxon>
        <taxon>Fungi incertae sedis</taxon>
        <taxon>Mucoromycota</taxon>
        <taxon>Mucoromycotina</taxon>
        <taxon>Mucoromycetes</taxon>
        <taxon>Mucorales</taxon>
        <taxon>Cunninghamellaceae</taxon>
        <taxon>Absidia</taxon>
    </lineage>
</organism>
<sequence>MPATYYEILELTEEATDHDIKKAYRKLALKYHPDKNPSPDAAEKFKEISHAYEILSDPNKRRIYDTEGDGVADGYPSGGGHYDHFAHDPFAHFHFHSPEDIFAQFFGTTHAFSSFGGGGGMFQSQSAFDDPFFTGGSSRGMFGGGPMMMGGDPFGSMMANHFQQHLGGGSTSFSSSSSSSFGGGGGISQSTSTSIRNVNGVQERVTVTTLQDQNGTHVTEDYGNGRRRVMINGVEQENTLDYGGQRISGASYQQQIGGGQQQQRQQQQQYGGYNAYNPPF</sequence>
<dbReference type="PROSITE" id="PS50076">
    <property type="entry name" value="DNAJ_2"/>
    <property type="match status" value="1"/>
</dbReference>
<feature type="region of interest" description="Disordered" evidence="1">
    <location>
        <begin position="257"/>
        <end position="280"/>
    </location>
</feature>